<dbReference type="RefSeq" id="XP_029217386.1">
    <property type="nucleotide sequence ID" value="XM_029365955.1"/>
</dbReference>
<evidence type="ECO:0000313" key="3">
    <source>
        <dbReference type="EMBL" id="PFH33377.1"/>
    </source>
</evidence>
<dbReference type="SUPFAM" id="SSF100895">
    <property type="entry name" value="Kazal-type serine protease inhibitors"/>
    <property type="match status" value="1"/>
</dbReference>
<accession>A0A2A9MCQ5</accession>
<dbReference type="AlphaFoldDB" id="A0A2A9MCQ5"/>
<dbReference type="EMBL" id="NWUJ01000008">
    <property type="protein sequence ID" value="PFH33377.1"/>
    <property type="molecule type" value="Genomic_DNA"/>
</dbReference>
<keyword evidence="1" id="KW-0732">Signal</keyword>
<dbReference type="PROSITE" id="PS51465">
    <property type="entry name" value="KAZAL_2"/>
    <property type="match status" value="1"/>
</dbReference>
<dbReference type="Gene3D" id="3.30.60.30">
    <property type="match status" value="1"/>
</dbReference>
<reference evidence="3 4" key="1">
    <citation type="submission" date="2017-09" db="EMBL/GenBank/DDBJ databases">
        <title>Genome sequencing of Besnoitia besnoiti strain Bb-Ger1.</title>
        <authorList>
            <person name="Schares G."/>
            <person name="Venepally P."/>
            <person name="Lorenzi H.A."/>
        </authorList>
    </citation>
    <scope>NUCLEOTIDE SEQUENCE [LARGE SCALE GENOMIC DNA]</scope>
    <source>
        <strain evidence="3 4">Bb-Ger1</strain>
    </source>
</reference>
<dbReference type="OrthoDB" id="328123at2759"/>
<evidence type="ECO:0000256" key="1">
    <source>
        <dbReference type="SAM" id="SignalP"/>
    </source>
</evidence>
<gene>
    <name evidence="3" type="ORF">BESB_075940</name>
</gene>
<dbReference type="Proteomes" id="UP000224006">
    <property type="component" value="Chromosome VII"/>
</dbReference>
<dbReference type="GeneID" id="40312520"/>
<dbReference type="InterPro" id="IPR036058">
    <property type="entry name" value="Kazal_dom_sf"/>
</dbReference>
<evidence type="ECO:0000259" key="2">
    <source>
        <dbReference type="PROSITE" id="PS51465"/>
    </source>
</evidence>
<keyword evidence="4" id="KW-1185">Reference proteome</keyword>
<comment type="caution">
    <text evidence="3">The sequence shown here is derived from an EMBL/GenBank/DDBJ whole genome shotgun (WGS) entry which is preliminary data.</text>
</comment>
<dbReference type="PROSITE" id="PS00282">
    <property type="entry name" value="KAZAL_1"/>
    <property type="match status" value="1"/>
</dbReference>
<dbReference type="Pfam" id="PF07648">
    <property type="entry name" value="Kazal_2"/>
    <property type="match status" value="1"/>
</dbReference>
<feature type="signal peptide" evidence="1">
    <location>
        <begin position="1"/>
        <end position="24"/>
    </location>
</feature>
<evidence type="ECO:0000313" key="4">
    <source>
        <dbReference type="Proteomes" id="UP000224006"/>
    </source>
</evidence>
<proteinExistence type="predicted"/>
<feature type="domain" description="Kazal-like" evidence="2">
    <location>
        <begin position="37"/>
        <end position="81"/>
    </location>
</feature>
<protein>
    <submittedName>
        <fullName evidence="3">Kazal-type serine protease inhibitor domain-containing protein</fullName>
    </submittedName>
</protein>
<dbReference type="InterPro" id="IPR002350">
    <property type="entry name" value="Kazal_dom"/>
</dbReference>
<sequence length="87" mass="9717">MSKRLRRLAAIIAFGHGCLSRVWGHVLDEFGENAYNDVYEGECECPPDVHIICGKNGKEYINPCYAMCDGTLVKEKGHCSVFHIGEN</sequence>
<name>A0A2A9MCQ5_BESBE</name>
<dbReference type="VEuPathDB" id="ToxoDB:BESB_075940"/>
<feature type="chain" id="PRO_5013061006" evidence="1">
    <location>
        <begin position="25"/>
        <end position="87"/>
    </location>
</feature>
<organism evidence="3 4">
    <name type="scientific">Besnoitia besnoiti</name>
    <name type="common">Apicomplexan protozoan</name>
    <dbReference type="NCBI Taxonomy" id="94643"/>
    <lineage>
        <taxon>Eukaryota</taxon>
        <taxon>Sar</taxon>
        <taxon>Alveolata</taxon>
        <taxon>Apicomplexa</taxon>
        <taxon>Conoidasida</taxon>
        <taxon>Coccidia</taxon>
        <taxon>Eucoccidiorida</taxon>
        <taxon>Eimeriorina</taxon>
        <taxon>Sarcocystidae</taxon>
        <taxon>Besnoitia</taxon>
    </lineage>
</organism>
<dbReference type="KEGG" id="bbes:BESB_075940"/>